<name>A0A922L3S9_DERFA</name>
<proteinExistence type="predicted"/>
<dbReference type="Proteomes" id="UP000790347">
    <property type="component" value="Unassembled WGS sequence"/>
</dbReference>
<reference evidence="1" key="1">
    <citation type="submission" date="2013-05" db="EMBL/GenBank/DDBJ databases">
        <authorList>
            <person name="Yim A.K.Y."/>
            <person name="Chan T.F."/>
            <person name="Ji K.M."/>
            <person name="Liu X.Y."/>
            <person name="Zhou J.W."/>
            <person name="Li R.Q."/>
            <person name="Yang K.Y."/>
            <person name="Li J."/>
            <person name="Li M."/>
            <person name="Law P.T.W."/>
            <person name="Wu Y.L."/>
            <person name="Cai Z.L."/>
            <person name="Qin H."/>
            <person name="Bao Y."/>
            <person name="Leung R.K.K."/>
            <person name="Ng P.K.S."/>
            <person name="Zou J."/>
            <person name="Zhong X.J."/>
            <person name="Ran P.X."/>
            <person name="Zhong N.S."/>
            <person name="Liu Z.G."/>
            <person name="Tsui S.K.W."/>
        </authorList>
    </citation>
    <scope>NUCLEOTIDE SEQUENCE</scope>
    <source>
        <strain evidence="1">Derf</strain>
        <tissue evidence="1">Whole organism</tissue>
    </source>
</reference>
<evidence type="ECO:0000313" key="1">
    <source>
        <dbReference type="EMBL" id="KAH9510685.1"/>
    </source>
</evidence>
<comment type="caution">
    <text evidence="1">The sequence shown here is derived from an EMBL/GenBank/DDBJ whole genome shotgun (WGS) entry which is preliminary data.</text>
</comment>
<evidence type="ECO:0000313" key="2">
    <source>
        <dbReference type="Proteomes" id="UP000790347"/>
    </source>
</evidence>
<dbReference type="EMBL" id="ASGP02000004">
    <property type="protein sequence ID" value="KAH9510685.1"/>
    <property type="molecule type" value="Genomic_DNA"/>
</dbReference>
<organism evidence="1 2">
    <name type="scientific">Dermatophagoides farinae</name>
    <name type="common">American house dust mite</name>
    <dbReference type="NCBI Taxonomy" id="6954"/>
    <lineage>
        <taxon>Eukaryota</taxon>
        <taxon>Metazoa</taxon>
        <taxon>Ecdysozoa</taxon>
        <taxon>Arthropoda</taxon>
        <taxon>Chelicerata</taxon>
        <taxon>Arachnida</taxon>
        <taxon>Acari</taxon>
        <taxon>Acariformes</taxon>
        <taxon>Sarcoptiformes</taxon>
        <taxon>Astigmata</taxon>
        <taxon>Psoroptidia</taxon>
        <taxon>Analgoidea</taxon>
        <taxon>Pyroglyphidae</taxon>
        <taxon>Dermatophagoidinae</taxon>
        <taxon>Dermatophagoides</taxon>
    </lineage>
</organism>
<reference evidence="1" key="2">
    <citation type="journal article" date="2022" name="Res Sq">
        <title>Comparative Genomics Reveals Insights into the Divergent Evolution of Astigmatic Mites and Household Pest Adaptations.</title>
        <authorList>
            <person name="Xiong Q."/>
            <person name="Wan A.T.-Y."/>
            <person name="Liu X.-Y."/>
            <person name="Fung C.S.-H."/>
            <person name="Xiao X."/>
            <person name="Malainual N."/>
            <person name="Hou J."/>
            <person name="Wang L."/>
            <person name="Wang M."/>
            <person name="Yang K."/>
            <person name="Cui Y."/>
            <person name="Leung E."/>
            <person name="Nong W."/>
            <person name="Shin S.-K."/>
            <person name="Au S."/>
            <person name="Jeong K.Y."/>
            <person name="Chew F.T."/>
            <person name="Hui J."/>
            <person name="Leung T.F."/>
            <person name="Tungtrongchitr A."/>
            <person name="Zhong N."/>
            <person name="Liu Z."/>
            <person name="Tsui S."/>
        </authorList>
    </citation>
    <scope>NUCLEOTIDE SEQUENCE</scope>
    <source>
        <strain evidence="1">Derf</strain>
        <tissue evidence="1">Whole organism</tissue>
    </source>
</reference>
<dbReference type="AlphaFoldDB" id="A0A922L3S9"/>
<accession>A0A922L3S9</accession>
<protein>
    <submittedName>
        <fullName evidence="1">Uncharacterized protein</fullName>
    </submittedName>
</protein>
<gene>
    <name evidence="1" type="ORF">DERF_009195</name>
</gene>
<keyword evidence="2" id="KW-1185">Reference proteome</keyword>
<sequence>MLAYAMSYIHDMSDAWRLKFDDESILDLGSSSIDLCDKQYNCDIAYTMAGKPWYNIVIDDDNRILMNQVRMLFVFDSVLRNDLNWIDSAFESLHFNMNNKYLSRHRAEHIR</sequence>